<dbReference type="PATRIC" id="fig|630626.3.peg.1095"/>
<dbReference type="HOGENOM" id="CLU_2318548_0_0_6"/>
<keyword evidence="2" id="KW-1185">Reference proteome</keyword>
<dbReference type="eggNOG" id="ENOG502ZU8B">
    <property type="taxonomic scope" value="Bacteria"/>
</dbReference>
<dbReference type="STRING" id="630626.EBL_c11360"/>
<sequence>MPVSRVVLAPCLLALLWGLFVASEMVLWRVSDHYPALFAGVRYVDDITLLTPQAMADICRLPLSRPELQQKRSRLFLRCGTPGFEGVYRIEIWAGGEER</sequence>
<dbReference type="AlphaFoldDB" id="I2B6T6"/>
<name>I2B6T6_SHIBC</name>
<gene>
    <name evidence="1" type="ordered locus">EBL_c11360</name>
</gene>
<reference evidence="1 2" key="1">
    <citation type="journal article" date="2012" name="J. Bacteriol.">
        <title>Complete genome sequence of the B12-producing Shimwellia blattae strain DSM 4481, isolated from a cockroach.</title>
        <authorList>
            <person name="Brzuszkiewicz E."/>
            <person name="Waschkowitz T."/>
            <person name="Wiezer A."/>
            <person name="Daniel R."/>
        </authorList>
    </citation>
    <scope>NUCLEOTIDE SEQUENCE [LARGE SCALE GENOMIC DNA]</scope>
    <source>
        <strain evidence="2">ATCC 29907 / DSM 4481 / JCM 1650 / NBRC 105725 / CDC 9005-74</strain>
    </source>
</reference>
<evidence type="ECO:0000313" key="1">
    <source>
        <dbReference type="EMBL" id="AFJ46240.1"/>
    </source>
</evidence>
<dbReference type="OrthoDB" id="9554277at2"/>
<protein>
    <submittedName>
        <fullName evidence="1">Uncharacterized protein</fullName>
    </submittedName>
</protein>
<dbReference type="RefSeq" id="WP_014715895.1">
    <property type="nucleotide sequence ID" value="NC_017910.1"/>
</dbReference>
<organism evidence="1 2">
    <name type="scientific">Shimwellia blattae (strain ATCC 29907 / DSM 4481 / JCM 1650 / NBRC 105725 / CDC 9005-74)</name>
    <name type="common">Escherichia blattae</name>
    <dbReference type="NCBI Taxonomy" id="630626"/>
    <lineage>
        <taxon>Bacteria</taxon>
        <taxon>Pseudomonadati</taxon>
        <taxon>Pseudomonadota</taxon>
        <taxon>Gammaproteobacteria</taxon>
        <taxon>Enterobacterales</taxon>
        <taxon>Enterobacteriaceae</taxon>
        <taxon>Shimwellia</taxon>
    </lineage>
</organism>
<dbReference type="EMBL" id="CP001560">
    <property type="protein sequence ID" value="AFJ46240.1"/>
    <property type="molecule type" value="Genomic_DNA"/>
</dbReference>
<dbReference type="KEGG" id="ebt:EBL_c11360"/>
<dbReference type="Proteomes" id="UP000001955">
    <property type="component" value="Chromosome"/>
</dbReference>
<proteinExistence type="predicted"/>
<evidence type="ECO:0000313" key="2">
    <source>
        <dbReference type="Proteomes" id="UP000001955"/>
    </source>
</evidence>
<accession>I2B6T6</accession>